<name>A0A7S3V811_9STRA</name>
<dbReference type="Gene3D" id="1.20.1070.10">
    <property type="entry name" value="Rhodopsin 7-helix transmembrane proteins"/>
    <property type="match status" value="1"/>
</dbReference>
<dbReference type="GO" id="GO:0004930">
    <property type="term" value="F:G protein-coupled receptor activity"/>
    <property type="evidence" value="ECO:0007669"/>
    <property type="project" value="TreeGrafter"/>
</dbReference>
<feature type="transmembrane region" description="Helical" evidence="5">
    <location>
        <begin position="286"/>
        <end position="306"/>
    </location>
</feature>
<dbReference type="SUPFAM" id="SSF81321">
    <property type="entry name" value="Family A G protein-coupled receptor-like"/>
    <property type="match status" value="1"/>
</dbReference>
<comment type="subcellular location">
    <subcellularLocation>
        <location evidence="1">Membrane</location>
        <topology evidence="1">Multi-pass membrane protein</topology>
    </subcellularLocation>
</comment>
<evidence type="ECO:0000259" key="6">
    <source>
        <dbReference type="PROSITE" id="PS50262"/>
    </source>
</evidence>
<dbReference type="PANTHER" id="PTHR23112:SF0">
    <property type="entry name" value="TRANSMEMBRANE PROTEIN 116"/>
    <property type="match status" value="1"/>
</dbReference>
<dbReference type="GO" id="GO:0005886">
    <property type="term" value="C:plasma membrane"/>
    <property type="evidence" value="ECO:0007669"/>
    <property type="project" value="TreeGrafter"/>
</dbReference>
<organism evidence="7">
    <name type="scientific">Chaetoceros debilis</name>
    <dbReference type="NCBI Taxonomy" id="122233"/>
    <lineage>
        <taxon>Eukaryota</taxon>
        <taxon>Sar</taxon>
        <taxon>Stramenopiles</taxon>
        <taxon>Ochrophyta</taxon>
        <taxon>Bacillariophyta</taxon>
        <taxon>Coscinodiscophyceae</taxon>
        <taxon>Chaetocerotophycidae</taxon>
        <taxon>Chaetocerotales</taxon>
        <taxon>Chaetocerotaceae</taxon>
        <taxon>Chaetoceros</taxon>
    </lineage>
</organism>
<keyword evidence="3 5" id="KW-1133">Transmembrane helix</keyword>
<dbReference type="GO" id="GO:0007189">
    <property type="term" value="P:adenylate cyclase-activating G protein-coupled receptor signaling pathway"/>
    <property type="evidence" value="ECO:0007669"/>
    <property type="project" value="TreeGrafter"/>
</dbReference>
<dbReference type="PANTHER" id="PTHR23112">
    <property type="entry name" value="G PROTEIN-COUPLED RECEPTOR 157-RELATED"/>
    <property type="match status" value="1"/>
</dbReference>
<accession>A0A7S3V811</accession>
<evidence type="ECO:0000256" key="3">
    <source>
        <dbReference type="ARBA" id="ARBA00022989"/>
    </source>
</evidence>
<evidence type="ECO:0000256" key="1">
    <source>
        <dbReference type="ARBA" id="ARBA00004141"/>
    </source>
</evidence>
<sequence>MSLLTADRYLNSTIDSEGQVDHDERLDIKTIYNSWSGILTTVTSAVISIIASAVVIRLICRSAKGIKKSVYHRILFGMSAADIVQSLALALTTLPMPKDMIYTNFQGIILGNDATCLTQGFVVSFGAFTGLMYNAMLSLYYLCSIRYYMSNEDFARWIEPLLHGVSVVSGLTIASLLVSYKSYHPSPLSTSWCGIDKYPYWCTEGDCDGFIGSGASGALVAYFTLAFSLITFCILVSSMVLIVITVRGQQLRMNNMDSASTGNTETRVLVRQTHILANTKIVMKQAIAYTLINVFGFVMIVVLPYVRSFNEFQVPSATFQIFFLILRPLQGLLNSIIFIYHKASSLQRAHPTFKFSTAVGKVLKGEEEEGDGRVVSDLLILRQHSALGRLRFAYEESYESSAAPTALDKVEGKCADQSYPSPDDSPQDVEGLEMPSQALNCAYSSKSRNELNGVSIADASGAGSAQHTLTGFSINGTTASGSSMSENDLSSKKSLFPVHRVSIKSGTTGTFLSSGEPSSDAI</sequence>
<feature type="transmembrane region" description="Helical" evidence="5">
    <location>
        <begin position="219"/>
        <end position="246"/>
    </location>
</feature>
<evidence type="ECO:0000256" key="5">
    <source>
        <dbReference type="SAM" id="Phobius"/>
    </source>
</evidence>
<dbReference type="PROSITE" id="PS50262">
    <property type="entry name" value="G_PROTEIN_RECEP_F1_2"/>
    <property type="match status" value="1"/>
</dbReference>
<proteinExistence type="predicted"/>
<keyword evidence="2 5" id="KW-0812">Transmembrane</keyword>
<feature type="transmembrane region" description="Helical" evidence="5">
    <location>
        <begin position="70"/>
        <end position="91"/>
    </location>
</feature>
<dbReference type="EMBL" id="HBIO01010011">
    <property type="protein sequence ID" value="CAE0462903.1"/>
    <property type="molecule type" value="Transcribed_RNA"/>
</dbReference>
<dbReference type="InterPro" id="IPR017452">
    <property type="entry name" value="GPCR_Rhodpsn_7TM"/>
</dbReference>
<evidence type="ECO:0000256" key="2">
    <source>
        <dbReference type="ARBA" id="ARBA00022692"/>
    </source>
</evidence>
<feature type="transmembrane region" description="Helical" evidence="5">
    <location>
        <begin position="161"/>
        <end position="180"/>
    </location>
</feature>
<feature type="transmembrane region" description="Helical" evidence="5">
    <location>
        <begin position="35"/>
        <end position="58"/>
    </location>
</feature>
<feature type="domain" description="G-protein coupled receptors family 1 profile" evidence="6">
    <location>
        <begin position="51"/>
        <end position="338"/>
    </location>
</feature>
<dbReference type="AlphaFoldDB" id="A0A7S3V811"/>
<keyword evidence="4 5" id="KW-0472">Membrane</keyword>
<evidence type="ECO:0000313" key="7">
    <source>
        <dbReference type="EMBL" id="CAE0462903.1"/>
    </source>
</evidence>
<feature type="transmembrane region" description="Helical" evidence="5">
    <location>
        <begin position="131"/>
        <end position="149"/>
    </location>
</feature>
<feature type="transmembrane region" description="Helical" evidence="5">
    <location>
        <begin position="318"/>
        <end position="340"/>
    </location>
</feature>
<gene>
    <name evidence="7" type="ORF">CDEB00056_LOCUS7744</name>
</gene>
<reference evidence="7" key="1">
    <citation type="submission" date="2021-01" db="EMBL/GenBank/DDBJ databases">
        <authorList>
            <person name="Corre E."/>
            <person name="Pelletier E."/>
            <person name="Niang G."/>
            <person name="Scheremetjew M."/>
            <person name="Finn R."/>
            <person name="Kale V."/>
            <person name="Holt S."/>
            <person name="Cochrane G."/>
            <person name="Meng A."/>
            <person name="Brown T."/>
            <person name="Cohen L."/>
        </authorList>
    </citation>
    <scope>NUCLEOTIDE SEQUENCE</scope>
    <source>
        <strain evidence="7">MM31A-1</strain>
    </source>
</reference>
<evidence type="ECO:0000256" key="4">
    <source>
        <dbReference type="ARBA" id="ARBA00023136"/>
    </source>
</evidence>
<protein>
    <recommendedName>
        <fullName evidence="6">G-protein coupled receptors family 1 profile domain-containing protein</fullName>
    </recommendedName>
</protein>